<name>A0A4P7C5Z8_9GAMM</name>
<feature type="transmembrane region" description="Helical" evidence="7">
    <location>
        <begin position="72"/>
        <end position="92"/>
    </location>
</feature>
<feature type="transmembrane region" description="Helical" evidence="7">
    <location>
        <begin position="6"/>
        <end position="29"/>
    </location>
</feature>
<gene>
    <name evidence="8" type="ORF">E3U44_18790</name>
</gene>
<organism evidence="8 9">
    <name type="scientific">Nitrosococcus wardiae</name>
    <dbReference type="NCBI Taxonomy" id="1814290"/>
    <lineage>
        <taxon>Bacteria</taxon>
        <taxon>Pseudomonadati</taxon>
        <taxon>Pseudomonadota</taxon>
        <taxon>Gammaproteobacteria</taxon>
        <taxon>Chromatiales</taxon>
        <taxon>Chromatiaceae</taxon>
        <taxon>Nitrosococcus</taxon>
    </lineage>
</organism>
<protein>
    <recommendedName>
        <fullName evidence="7">UPF0056 membrane protein</fullName>
    </recommendedName>
</protein>
<keyword evidence="5 7" id="KW-1133">Transmembrane helix</keyword>
<dbReference type="Proteomes" id="UP000294325">
    <property type="component" value="Chromosome"/>
</dbReference>
<evidence type="ECO:0000256" key="1">
    <source>
        <dbReference type="ARBA" id="ARBA00004651"/>
    </source>
</evidence>
<evidence type="ECO:0000256" key="2">
    <source>
        <dbReference type="ARBA" id="ARBA00009784"/>
    </source>
</evidence>
<keyword evidence="9" id="KW-1185">Reference proteome</keyword>
<feature type="transmembrane region" description="Helical" evidence="7">
    <location>
        <begin position="221"/>
        <end position="242"/>
    </location>
</feature>
<evidence type="ECO:0000256" key="6">
    <source>
        <dbReference type="ARBA" id="ARBA00023136"/>
    </source>
</evidence>
<feature type="transmembrane region" description="Helical" evidence="7">
    <location>
        <begin position="189"/>
        <end position="209"/>
    </location>
</feature>
<sequence>MNWELLGNFFAALIGVLNPIGKIAVWSELTRALPGSVRLRLAFWNCMIAGGLLLFFLWAGKSILSFFGIQLPAFQLGGGILLFMTAISLFHGKVTEELHTKQAEEPELSSSSSKTPTFFQRMFFWMASSLRGNKIHAEKKERVRRSPELEARRQLPRIVVPMAVPLLAGPGTLTTVLLFGLMAQDRDESLQLSGMLLLSLFFVLGLLSAGPWLERYIGQPLLIAFTRIFALLLAGIAAQLILEGLAPILQGQD</sequence>
<dbReference type="PANTHER" id="PTHR33508">
    <property type="entry name" value="UPF0056 MEMBRANE PROTEIN YHCE"/>
    <property type="match status" value="1"/>
</dbReference>
<dbReference type="PANTHER" id="PTHR33508:SF1">
    <property type="entry name" value="UPF0056 MEMBRANE PROTEIN YHCE"/>
    <property type="match status" value="1"/>
</dbReference>
<dbReference type="Pfam" id="PF01914">
    <property type="entry name" value="MarC"/>
    <property type="match status" value="2"/>
</dbReference>
<proteinExistence type="inferred from homology"/>
<evidence type="ECO:0000313" key="8">
    <source>
        <dbReference type="EMBL" id="QBQ56312.1"/>
    </source>
</evidence>
<dbReference type="KEGG" id="nwr:E3U44_18790"/>
<dbReference type="InterPro" id="IPR002771">
    <property type="entry name" value="Multi_antbiot-R_MarC"/>
</dbReference>
<accession>A0A4P7C5Z8</accession>
<dbReference type="EMBL" id="CP038033">
    <property type="protein sequence ID" value="QBQ56312.1"/>
    <property type="molecule type" value="Genomic_DNA"/>
</dbReference>
<evidence type="ECO:0000256" key="7">
    <source>
        <dbReference type="RuleBase" id="RU362048"/>
    </source>
</evidence>
<evidence type="ECO:0000256" key="4">
    <source>
        <dbReference type="ARBA" id="ARBA00022692"/>
    </source>
</evidence>
<evidence type="ECO:0000256" key="3">
    <source>
        <dbReference type="ARBA" id="ARBA00022475"/>
    </source>
</evidence>
<dbReference type="AlphaFoldDB" id="A0A4P7C5Z8"/>
<keyword evidence="4 7" id="KW-0812">Transmembrane</keyword>
<dbReference type="RefSeq" id="WP_134359557.1">
    <property type="nucleotide sequence ID" value="NZ_CP038033.1"/>
</dbReference>
<comment type="similarity">
    <text evidence="2 7">Belongs to the UPF0056 (MarC) family.</text>
</comment>
<comment type="subcellular location">
    <subcellularLocation>
        <location evidence="1 7">Cell membrane</location>
        <topology evidence="1 7">Multi-pass membrane protein</topology>
    </subcellularLocation>
</comment>
<keyword evidence="3" id="KW-1003">Cell membrane</keyword>
<feature type="transmembrane region" description="Helical" evidence="7">
    <location>
        <begin position="158"/>
        <end position="183"/>
    </location>
</feature>
<dbReference type="OrthoDB" id="21094at2"/>
<evidence type="ECO:0000256" key="5">
    <source>
        <dbReference type="ARBA" id="ARBA00022989"/>
    </source>
</evidence>
<reference evidence="8 9" key="1">
    <citation type="submission" date="2019-03" db="EMBL/GenBank/DDBJ databases">
        <title>The genome sequence of Nitrosococcus wardiae strain D1FHST reveals the archetypal metabolic capacity of ammonia-oxidizing Gammaproteobacteria.</title>
        <authorList>
            <person name="Wang L."/>
            <person name="Lim C.K."/>
            <person name="Hanson T.E."/>
            <person name="Dang H."/>
            <person name="Klotz M.G."/>
        </authorList>
    </citation>
    <scope>NUCLEOTIDE SEQUENCE [LARGE SCALE GENOMIC DNA]</scope>
    <source>
        <strain evidence="8 9">D1FHS</strain>
    </source>
</reference>
<evidence type="ECO:0000313" key="9">
    <source>
        <dbReference type="Proteomes" id="UP000294325"/>
    </source>
</evidence>
<keyword evidence="6 7" id="KW-0472">Membrane</keyword>
<dbReference type="GO" id="GO:0005886">
    <property type="term" value="C:plasma membrane"/>
    <property type="evidence" value="ECO:0007669"/>
    <property type="project" value="UniProtKB-SubCell"/>
</dbReference>
<feature type="transmembrane region" description="Helical" evidence="7">
    <location>
        <begin position="41"/>
        <end position="60"/>
    </location>
</feature>